<sequence>MERVNPIPDGYHTVTPYLIIPGASKLIDFLKQAFNANELERMEHEGAIMHAVVQIGDSRIMLSDSNKQWKPLPCMLHLYVNDVDKIYQEAIKAAAVSLREPTDEFYGDRTARVSDFSGNQWWIATHKKDISKEKLARLAEDHMRNMETKK</sequence>
<gene>
    <name evidence="2" type="ORF">NARC_50071</name>
</gene>
<dbReference type="PROSITE" id="PS51819">
    <property type="entry name" value="VOC"/>
    <property type="match status" value="1"/>
</dbReference>
<comment type="caution">
    <text evidence="2">The sequence shown here is derived from an EMBL/GenBank/DDBJ whole genome shotgun (WGS) entry which is preliminary data.</text>
</comment>
<feature type="domain" description="VOC" evidence="1">
    <location>
        <begin position="10"/>
        <end position="126"/>
    </location>
</feature>
<keyword evidence="3" id="KW-1185">Reference proteome</keyword>
<dbReference type="Pfam" id="PF00903">
    <property type="entry name" value="Glyoxalase"/>
    <property type="match status" value="1"/>
</dbReference>
<reference evidence="2 3" key="1">
    <citation type="journal article" date="2019" name="Front. Microbiol.">
        <title>Ammonia Oxidation by the Arctic Terrestrial Thaumarchaeote Candidatus Nitrosocosmicus arcticus Is Stimulated by Increasing Temperatures.</title>
        <authorList>
            <person name="Alves R.J.E."/>
            <person name="Kerou M."/>
            <person name="Zappe A."/>
            <person name="Bittner R."/>
            <person name="Abby S.S."/>
            <person name="Schmidt H.A."/>
            <person name="Pfeifer K."/>
            <person name="Schleper C."/>
        </authorList>
    </citation>
    <scope>NUCLEOTIDE SEQUENCE [LARGE SCALE GENOMIC DNA]</scope>
    <source>
        <strain evidence="2 3">Kfb</strain>
    </source>
</reference>
<name>A0A557SWB4_9ARCH</name>
<dbReference type="Gene3D" id="3.30.720.110">
    <property type="match status" value="1"/>
</dbReference>
<dbReference type="RefSeq" id="WP_144729667.1">
    <property type="nucleotide sequence ID" value="NZ_ML675581.1"/>
</dbReference>
<dbReference type="SUPFAM" id="SSF54593">
    <property type="entry name" value="Glyoxalase/Bleomycin resistance protein/Dihydroxybiphenyl dioxygenase"/>
    <property type="match status" value="1"/>
</dbReference>
<dbReference type="Gene3D" id="3.30.720.120">
    <property type="match status" value="1"/>
</dbReference>
<dbReference type="PANTHER" id="PTHR34109">
    <property type="entry name" value="BNAUNNG04460D PROTEIN-RELATED"/>
    <property type="match status" value="1"/>
</dbReference>
<dbReference type="EMBL" id="VOAH01000005">
    <property type="protein sequence ID" value="TVP40890.1"/>
    <property type="molecule type" value="Genomic_DNA"/>
</dbReference>
<proteinExistence type="predicted"/>
<dbReference type="InterPro" id="IPR037523">
    <property type="entry name" value="VOC_core"/>
</dbReference>
<accession>A0A557SWB4</accession>
<evidence type="ECO:0000313" key="3">
    <source>
        <dbReference type="Proteomes" id="UP000315289"/>
    </source>
</evidence>
<protein>
    <submittedName>
        <fullName evidence="2">Glyoxalase/bleomycin resistance domain protein</fullName>
    </submittedName>
</protein>
<dbReference type="OrthoDB" id="144489at2157"/>
<organism evidence="2 3">
    <name type="scientific">Candidatus Nitrosocosmicus arcticus</name>
    <dbReference type="NCBI Taxonomy" id="2035267"/>
    <lineage>
        <taxon>Archaea</taxon>
        <taxon>Nitrososphaerota</taxon>
        <taxon>Nitrososphaeria</taxon>
        <taxon>Nitrososphaerales</taxon>
        <taxon>Nitrososphaeraceae</taxon>
        <taxon>Candidatus Nitrosocosmicus</taxon>
    </lineage>
</organism>
<evidence type="ECO:0000313" key="2">
    <source>
        <dbReference type="EMBL" id="TVP40890.1"/>
    </source>
</evidence>
<dbReference type="InterPro" id="IPR029068">
    <property type="entry name" value="Glyas_Bleomycin-R_OHBP_Dase"/>
</dbReference>
<dbReference type="CDD" id="cd07246">
    <property type="entry name" value="VOC_like"/>
    <property type="match status" value="1"/>
</dbReference>
<dbReference type="AlphaFoldDB" id="A0A557SWB4"/>
<dbReference type="Proteomes" id="UP000315289">
    <property type="component" value="Unassembled WGS sequence"/>
</dbReference>
<dbReference type="InterPro" id="IPR004360">
    <property type="entry name" value="Glyas_Fos-R_dOase_dom"/>
</dbReference>
<evidence type="ECO:0000259" key="1">
    <source>
        <dbReference type="PROSITE" id="PS51819"/>
    </source>
</evidence>
<dbReference type="PANTHER" id="PTHR34109:SF1">
    <property type="entry name" value="VOC DOMAIN-CONTAINING PROTEIN"/>
    <property type="match status" value="1"/>
</dbReference>